<protein>
    <submittedName>
        <fullName evidence="1">Uncharacterized protein</fullName>
    </submittedName>
</protein>
<reference evidence="1 2" key="1">
    <citation type="submission" date="2019-08" db="EMBL/GenBank/DDBJ databases">
        <title>Bradyrhizobium hipponensis sp. nov., a rhizobium isolated from a Lupinus angustifolius root nodule in Tunisia.</title>
        <authorList>
            <person name="Off K."/>
            <person name="Rejili M."/>
            <person name="Mars M."/>
            <person name="Brachmann A."/>
            <person name="Marin M."/>
        </authorList>
    </citation>
    <scope>NUCLEOTIDE SEQUENCE [LARGE SCALE GENOMIC DNA]</scope>
    <source>
        <strain evidence="1 2">CTAW71</strain>
    </source>
</reference>
<dbReference type="OrthoDB" id="8243240at2"/>
<gene>
    <name evidence="1" type="ORF">FXB40_03550</name>
</gene>
<dbReference type="RefSeq" id="WP_148770822.1">
    <property type="nucleotide sequence ID" value="NZ_VSSS01000008.1"/>
</dbReference>
<dbReference type="AlphaFoldDB" id="A0A5D3KU91"/>
<dbReference type="Proteomes" id="UP000324758">
    <property type="component" value="Unassembled WGS sequence"/>
</dbReference>
<name>A0A5D3KU91_9BRAD</name>
<evidence type="ECO:0000313" key="1">
    <source>
        <dbReference type="EMBL" id="TYL99194.1"/>
    </source>
</evidence>
<proteinExistence type="predicted"/>
<comment type="caution">
    <text evidence="1">The sequence shown here is derived from an EMBL/GenBank/DDBJ whole genome shotgun (WGS) entry which is preliminary data.</text>
</comment>
<accession>A0A5D3KU91</accession>
<keyword evidence="2" id="KW-1185">Reference proteome</keyword>
<sequence>MDLAATERDFLHGLASESWTSPPLFDHELVARLIELGLVEAEPLASGETEYRITAAGRAALS</sequence>
<organism evidence="1 2">
    <name type="scientific">Bradyrhizobium rifense</name>
    <dbReference type="NCBI Taxonomy" id="515499"/>
    <lineage>
        <taxon>Bacteria</taxon>
        <taxon>Pseudomonadati</taxon>
        <taxon>Pseudomonadota</taxon>
        <taxon>Alphaproteobacteria</taxon>
        <taxon>Hyphomicrobiales</taxon>
        <taxon>Nitrobacteraceae</taxon>
        <taxon>Bradyrhizobium</taxon>
    </lineage>
</organism>
<dbReference type="EMBL" id="VSSS01000008">
    <property type="protein sequence ID" value="TYL99194.1"/>
    <property type="molecule type" value="Genomic_DNA"/>
</dbReference>
<evidence type="ECO:0000313" key="2">
    <source>
        <dbReference type="Proteomes" id="UP000324758"/>
    </source>
</evidence>